<evidence type="ECO:0000313" key="2">
    <source>
        <dbReference type="Proteomes" id="UP001596170"/>
    </source>
</evidence>
<dbReference type="InterPro" id="IPR052922">
    <property type="entry name" value="Cytidylate_Kinase-2"/>
</dbReference>
<dbReference type="Gene3D" id="3.40.50.300">
    <property type="entry name" value="P-loop containing nucleotide triphosphate hydrolases"/>
    <property type="match status" value="1"/>
</dbReference>
<sequence>MKKTQLKHQRILIVGSGGAGKSTLSRKLGEKWDIPIVHLDALFWQPGWNPSPRPEFMDKVKSELTKPQWIIDGNFDSSIELRATYADLIIFLDFSNVLCLYLACKRAWTYRGTTRPDMGQDCKEKMDWEFIRWIWRYPKDARPKMVNLLANVQTDVITFNSPKEVEQWLLNIPTSKKSESSP</sequence>
<dbReference type="EMBL" id="JBHSRI010000038">
    <property type="protein sequence ID" value="MFC6041319.1"/>
    <property type="molecule type" value="Genomic_DNA"/>
</dbReference>
<dbReference type="GO" id="GO:0016301">
    <property type="term" value="F:kinase activity"/>
    <property type="evidence" value="ECO:0007669"/>
    <property type="project" value="UniProtKB-KW"/>
</dbReference>
<keyword evidence="1" id="KW-0808">Transferase</keyword>
<dbReference type="InterPro" id="IPR027417">
    <property type="entry name" value="P-loop_NTPase"/>
</dbReference>
<protein>
    <submittedName>
        <fullName evidence="1">Adenylate kinase</fullName>
    </submittedName>
</protein>
<proteinExistence type="predicted"/>
<accession>A0ABW1LCV5</accession>
<dbReference type="RefSeq" id="WP_377736154.1">
    <property type="nucleotide sequence ID" value="NZ_JBHSRI010000038.1"/>
</dbReference>
<evidence type="ECO:0000313" key="1">
    <source>
        <dbReference type="EMBL" id="MFC6041319.1"/>
    </source>
</evidence>
<reference evidence="2" key="1">
    <citation type="journal article" date="2019" name="Int. J. Syst. Evol. Microbiol.">
        <title>The Global Catalogue of Microorganisms (GCM) 10K type strain sequencing project: providing services to taxonomists for standard genome sequencing and annotation.</title>
        <authorList>
            <consortium name="The Broad Institute Genomics Platform"/>
            <consortium name="The Broad Institute Genome Sequencing Center for Infectious Disease"/>
            <person name="Wu L."/>
            <person name="Ma J."/>
        </authorList>
    </citation>
    <scope>NUCLEOTIDE SEQUENCE [LARGE SCALE GENOMIC DNA]</scope>
    <source>
        <strain evidence="2">CCUG 54527</strain>
    </source>
</reference>
<keyword evidence="1" id="KW-0418">Kinase</keyword>
<dbReference type="PANTHER" id="PTHR37816">
    <property type="entry name" value="YALI0E33011P"/>
    <property type="match status" value="1"/>
</dbReference>
<organism evidence="1 2">
    <name type="scientific">Paenisporosarcina macmurdoensis</name>
    <dbReference type="NCBI Taxonomy" id="212659"/>
    <lineage>
        <taxon>Bacteria</taxon>
        <taxon>Bacillati</taxon>
        <taxon>Bacillota</taxon>
        <taxon>Bacilli</taxon>
        <taxon>Bacillales</taxon>
        <taxon>Caryophanaceae</taxon>
        <taxon>Paenisporosarcina</taxon>
    </lineage>
</organism>
<gene>
    <name evidence="1" type="ORF">ACFPYN_18085</name>
</gene>
<keyword evidence="2" id="KW-1185">Reference proteome</keyword>
<dbReference type="Proteomes" id="UP001596170">
    <property type="component" value="Unassembled WGS sequence"/>
</dbReference>
<dbReference type="SUPFAM" id="SSF52540">
    <property type="entry name" value="P-loop containing nucleoside triphosphate hydrolases"/>
    <property type="match status" value="1"/>
</dbReference>
<dbReference type="PANTHER" id="PTHR37816:SF3">
    <property type="entry name" value="MODULATES DNA TOPOLOGY"/>
    <property type="match status" value="1"/>
</dbReference>
<comment type="caution">
    <text evidence="1">The sequence shown here is derived from an EMBL/GenBank/DDBJ whole genome shotgun (WGS) entry which is preliminary data.</text>
</comment>
<name>A0ABW1LCV5_9BACL</name>